<feature type="compositionally biased region" description="Pro residues" evidence="1">
    <location>
        <begin position="74"/>
        <end position="95"/>
    </location>
</feature>
<feature type="region of interest" description="Disordered" evidence="1">
    <location>
        <begin position="22"/>
        <end position="108"/>
    </location>
</feature>
<dbReference type="EMBL" id="JARIHO010000004">
    <property type="protein sequence ID" value="KAJ7362312.1"/>
    <property type="molecule type" value="Genomic_DNA"/>
</dbReference>
<evidence type="ECO:0000259" key="2">
    <source>
        <dbReference type="Pfam" id="PF24016"/>
    </source>
</evidence>
<organism evidence="3 4">
    <name type="scientific">Mycena albidolilacea</name>
    <dbReference type="NCBI Taxonomy" id="1033008"/>
    <lineage>
        <taxon>Eukaryota</taxon>
        <taxon>Fungi</taxon>
        <taxon>Dikarya</taxon>
        <taxon>Basidiomycota</taxon>
        <taxon>Agaricomycotina</taxon>
        <taxon>Agaricomycetes</taxon>
        <taxon>Agaricomycetidae</taxon>
        <taxon>Agaricales</taxon>
        <taxon>Marasmiineae</taxon>
        <taxon>Mycenaceae</taxon>
        <taxon>Mycena</taxon>
    </lineage>
</organism>
<comment type="caution">
    <text evidence="3">The sequence shown here is derived from an EMBL/GenBank/DDBJ whole genome shotgun (WGS) entry which is preliminary data.</text>
</comment>
<dbReference type="Proteomes" id="UP001218218">
    <property type="component" value="Unassembled WGS sequence"/>
</dbReference>
<keyword evidence="4" id="KW-1185">Reference proteome</keyword>
<evidence type="ECO:0000313" key="4">
    <source>
        <dbReference type="Proteomes" id="UP001218218"/>
    </source>
</evidence>
<evidence type="ECO:0000256" key="1">
    <source>
        <dbReference type="SAM" id="MobiDB-lite"/>
    </source>
</evidence>
<proteinExistence type="predicted"/>
<feature type="compositionally biased region" description="Polar residues" evidence="1">
    <location>
        <begin position="96"/>
        <end position="107"/>
    </location>
</feature>
<protein>
    <recommendedName>
        <fullName evidence="2">DUF7330 domain-containing protein</fullName>
    </recommendedName>
</protein>
<gene>
    <name evidence="3" type="ORF">DFH08DRAFT_683000</name>
</gene>
<dbReference type="Pfam" id="PF24016">
    <property type="entry name" value="DUF7330"/>
    <property type="match status" value="1"/>
</dbReference>
<accession>A0AAD7AL94</accession>
<evidence type="ECO:0000313" key="3">
    <source>
        <dbReference type="EMBL" id="KAJ7362312.1"/>
    </source>
</evidence>
<feature type="region of interest" description="Disordered" evidence="1">
    <location>
        <begin position="265"/>
        <end position="292"/>
    </location>
</feature>
<feature type="compositionally biased region" description="Polar residues" evidence="1">
    <location>
        <begin position="265"/>
        <end position="278"/>
    </location>
</feature>
<reference evidence="3" key="1">
    <citation type="submission" date="2023-03" db="EMBL/GenBank/DDBJ databases">
        <title>Massive genome expansion in bonnet fungi (Mycena s.s.) driven by repeated elements and novel gene families across ecological guilds.</title>
        <authorList>
            <consortium name="Lawrence Berkeley National Laboratory"/>
            <person name="Harder C.B."/>
            <person name="Miyauchi S."/>
            <person name="Viragh M."/>
            <person name="Kuo A."/>
            <person name="Thoen E."/>
            <person name="Andreopoulos B."/>
            <person name="Lu D."/>
            <person name="Skrede I."/>
            <person name="Drula E."/>
            <person name="Henrissat B."/>
            <person name="Morin E."/>
            <person name="Kohler A."/>
            <person name="Barry K."/>
            <person name="LaButti K."/>
            <person name="Morin E."/>
            <person name="Salamov A."/>
            <person name="Lipzen A."/>
            <person name="Mereny Z."/>
            <person name="Hegedus B."/>
            <person name="Baldrian P."/>
            <person name="Stursova M."/>
            <person name="Weitz H."/>
            <person name="Taylor A."/>
            <person name="Grigoriev I.V."/>
            <person name="Nagy L.G."/>
            <person name="Martin F."/>
            <person name="Kauserud H."/>
        </authorList>
    </citation>
    <scope>NUCLEOTIDE SEQUENCE</scope>
    <source>
        <strain evidence="3">CBHHK002</strain>
    </source>
</reference>
<name>A0AAD7AL94_9AGAR</name>
<sequence length="326" mass="34774">MILIPDSDKSKEVAEQSDIVVNRAETVSVSYPPSAPESPQLLKKSQDDPPPAYSNPNSGAADSKASAKRSPSLDAPPPPPSSSSLPPTPAPPPSVKPTNFLSLSRGNGSIKGTYVIDPRLKIPAPMLPPLAADETEATRRNVFLHTSNGSMDVDLFVVGGDAEGDPRQNLQKKVNLSLKSSNGSTVARLHAGPAPFRTPIHFRAHSSNGPITLHIPRSFRGPLTIRTRNGSVRFSDALKAELTTFSEADKMRRCFVGDFADWPTDTDSTGVKSDTPNSEGGEGSGWRGDEIELESSNGSIKIQYDVEPRDAGKEKSKGLFARLLGA</sequence>
<feature type="domain" description="DUF7330" evidence="2">
    <location>
        <begin position="99"/>
        <end position="307"/>
    </location>
</feature>
<dbReference type="InterPro" id="IPR055754">
    <property type="entry name" value="DUF7330"/>
</dbReference>
<dbReference type="AlphaFoldDB" id="A0AAD7AL94"/>